<sequence length="184" mass="20938">MLLPSKKDIAEMLGKKPEDVVVGYASSIADLFHAGHVAYLREAKNHCDYLIVGIVDDPTIDRVWKNKPVQSLLERYIQVASCVYADCVIPLSHEQDLRDSLLLLQPDVRFVGEEYKTMSFTGDDIEGIKIIYLPRQHSFSSTDLRRRVVVAEADKICGSDEESKEADFKEENEDYIHDVGKQDY</sequence>
<keyword evidence="1" id="KW-0808">Transferase</keyword>
<evidence type="ECO:0000256" key="1">
    <source>
        <dbReference type="ARBA" id="ARBA00022679"/>
    </source>
</evidence>
<protein>
    <submittedName>
        <fullName evidence="5">Ethanolamine-phosphate cytidylyltransferase</fullName>
    </submittedName>
</protein>
<evidence type="ECO:0000256" key="3">
    <source>
        <dbReference type="SAM" id="MobiDB-lite"/>
    </source>
</evidence>
<dbReference type="NCBIfam" id="TIGR00125">
    <property type="entry name" value="cyt_tran_rel"/>
    <property type="match status" value="1"/>
</dbReference>
<reference evidence="5" key="1">
    <citation type="journal article" date="2021" name="Proc. Natl. Acad. Sci. U.S.A.">
        <title>A Catalog of Tens of Thousands of Viruses from Human Metagenomes Reveals Hidden Associations with Chronic Diseases.</title>
        <authorList>
            <person name="Tisza M.J."/>
            <person name="Buck C.B."/>
        </authorList>
    </citation>
    <scope>NUCLEOTIDE SEQUENCE</scope>
    <source>
        <strain evidence="5">CtYh54</strain>
    </source>
</reference>
<feature type="compositionally biased region" description="Basic and acidic residues" evidence="3">
    <location>
        <begin position="165"/>
        <end position="184"/>
    </location>
</feature>
<accession>A0A8S5MDU7</accession>
<organism evidence="5">
    <name type="scientific">Siphoviridae sp. ctYh54</name>
    <dbReference type="NCBI Taxonomy" id="2826379"/>
    <lineage>
        <taxon>Viruses</taxon>
        <taxon>Duplodnaviria</taxon>
        <taxon>Heunggongvirae</taxon>
        <taxon>Uroviricota</taxon>
        <taxon>Caudoviricetes</taxon>
    </lineage>
</organism>
<dbReference type="InterPro" id="IPR050385">
    <property type="entry name" value="Archaeal_FAD_synthase"/>
</dbReference>
<keyword evidence="2 5" id="KW-0548">Nucleotidyltransferase</keyword>
<proteinExistence type="predicted"/>
<dbReference type="PANTHER" id="PTHR43793">
    <property type="entry name" value="FAD SYNTHASE"/>
    <property type="match status" value="1"/>
</dbReference>
<dbReference type="Gene3D" id="3.40.50.620">
    <property type="entry name" value="HUPs"/>
    <property type="match status" value="1"/>
</dbReference>
<name>A0A8S5MDU7_9CAUD</name>
<dbReference type="InterPro" id="IPR014729">
    <property type="entry name" value="Rossmann-like_a/b/a_fold"/>
</dbReference>
<evidence type="ECO:0000256" key="2">
    <source>
        <dbReference type="ARBA" id="ARBA00022695"/>
    </source>
</evidence>
<evidence type="ECO:0000313" key="5">
    <source>
        <dbReference type="EMBL" id="DAD80414.1"/>
    </source>
</evidence>
<dbReference type="GO" id="GO:0016779">
    <property type="term" value="F:nucleotidyltransferase activity"/>
    <property type="evidence" value="ECO:0007669"/>
    <property type="project" value="UniProtKB-KW"/>
</dbReference>
<feature type="region of interest" description="Disordered" evidence="3">
    <location>
        <begin position="159"/>
        <end position="184"/>
    </location>
</feature>
<dbReference type="Pfam" id="PF01467">
    <property type="entry name" value="CTP_transf_like"/>
    <property type="match status" value="1"/>
</dbReference>
<dbReference type="InterPro" id="IPR004821">
    <property type="entry name" value="Cyt_trans-like"/>
</dbReference>
<dbReference type="SUPFAM" id="SSF52374">
    <property type="entry name" value="Nucleotidylyl transferase"/>
    <property type="match status" value="1"/>
</dbReference>
<evidence type="ECO:0000259" key="4">
    <source>
        <dbReference type="Pfam" id="PF01467"/>
    </source>
</evidence>
<dbReference type="EMBL" id="BK014884">
    <property type="protein sequence ID" value="DAD80414.1"/>
    <property type="molecule type" value="Genomic_DNA"/>
</dbReference>
<dbReference type="PANTHER" id="PTHR43793:SF1">
    <property type="entry name" value="FAD SYNTHASE"/>
    <property type="match status" value="1"/>
</dbReference>
<feature type="domain" description="Cytidyltransferase-like" evidence="4">
    <location>
        <begin position="30"/>
        <end position="147"/>
    </location>
</feature>